<evidence type="ECO:0000259" key="4">
    <source>
        <dbReference type="PROSITE" id="PS51720"/>
    </source>
</evidence>
<reference evidence="5" key="1">
    <citation type="submission" date="2025-08" db="UniProtKB">
        <authorList>
            <consortium name="Ensembl"/>
        </authorList>
    </citation>
    <scope>IDENTIFICATION</scope>
</reference>
<evidence type="ECO:0000256" key="3">
    <source>
        <dbReference type="ARBA" id="ARBA00023134"/>
    </source>
</evidence>
<evidence type="ECO:0000313" key="6">
    <source>
        <dbReference type="Proteomes" id="UP001108240"/>
    </source>
</evidence>
<dbReference type="FunFam" id="3.40.50.300:FF:000366">
    <property type="entry name" value="GTPase, IMAP family member 2"/>
    <property type="match status" value="1"/>
</dbReference>
<dbReference type="AlphaFoldDB" id="A0A9J7X527"/>
<evidence type="ECO:0000256" key="1">
    <source>
        <dbReference type="ARBA" id="ARBA00008535"/>
    </source>
</evidence>
<evidence type="ECO:0000313" key="5">
    <source>
        <dbReference type="Ensembl" id="ENSCCRP00000102652.1"/>
    </source>
</evidence>
<reference evidence="5" key="2">
    <citation type="submission" date="2025-09" db="UniProtKB">
        <authorList>
            <consortium name="Ensembl"/>
        </authorList>
    </citation>
    <scope>IDENTIFICATION</scope>
</reference>
<sequence>METEKVQMKMKSSDEIRILLIGKTGVGKNAAANTIMQEKMFISELSSSSVTKECDKARGIVDQHKVAIIDTPGLFDTKEENTVIEAKIKLCISLSAPGPHVFIVVVQLGRFTAEEKNTVEQIQKIFGEQASKYTMVLFTHGDKLKLDRKASMSLLKTVLIC</sequence>
<proteinExistence type="inferred from homology"/>
<dbReference type="InterPro" id="IPR045058">
    <property type="entry name" value="GIMA/IAN/Toc"/>
</dbReference>
<dbReference type="Ensembl" id="ENSCCRT00000114076.1">
    <property type="protein sequence ID" value="ENSCCRP00000102652.1"/>
    <property type="gene ID" value="ENSCCRG00000053249.1"/>
</dbReference>
<dbReference type="Proteomes" id="UP001108240">
    <property type="component" value="Unplaced"/>
</dbReference>
<protein>
    <recommendedName>
        <fullName evidence="4">AIG1-type G domain-containing protein</fullName>
    </recommendedName>
</protein>
<dbReference type="InterPro" id="IPR006703">
    <property type="entry name" value="G_AIG1"/>
</dbReference>
<dbReference type="PANTHER" id="PTHR10903:SF186">
    <property type="entry name" value="GTPASE IMAP FAMILY MEMBER 4-LIKE-RELATED"/>
    <property type="match status" value="1"/>
</dbReference>
<keyword evidence="2" id="KW-0547">Nucleotide-binding</keyword>
<feature type="domain" description="AIG1-type G" evidence="4">
    <location>
        <begin position="13"/>
        <end position="161"/>
    </location>
</feature>
<dbReference type="OMA" id="MICHILY"/>
<dbReference type="InterPro" id="IPR027417">
    <property type="entry name" value="P-loop_NTPase"/>
</dbReference>
<organism evidence="5 6">
    <name type="scientific">Cyprinus carpio carpio</name>
    <dbReference type="NCBI Taxonomy" id="630221"/>
    <lineage>
        <taxon>Eukaryota</taxon>
        <taxon>Metazoa</taxon>
        <taxon>Chordata</taxon>
        <taxon>Craniata</taxon>
        <taxon>Vertebrata</taxon>
        <taxon>Euteleostomi</taxon>
        <taxon>Actinopterygii</taxon>
        <taxon>Neopterygii</taxon>
        <taxon>Teleostei</taxon>
        <taxon>Ostariophysi</taxon>
        <taxon>Cypriniformes</taxon>
        <taxon>Cyprinidae</taxon>
        <taxon>Cyprininae</taxon>
        <taxon>Cyprinus</taxon>
    </lineage>
</organism>
<keyword evidence="6" id="KW-1185">Reference proteome</keyword>
<comment type="similarity">
    <text evidence="1">Belongs to the TRAFAC class TrmE-Era-EngA-EngB-Septin-like GTPase superfamily. AIG1/Toc34/Toc159-like paraseptin GTPase family. IAN subfamily.</text>
</comment>
<dbReference type="Gene3D" id="3.40.50.300">
    <property type="entry name" value="P-loop containing nucleotide triphosphate hydrolases"/>
    <property type="match status" value="1"/>
</dbReference>
<dbReference type="GO" id="GO:0005525">
    <property type="term" value="F:GTP binding"/>
    <property type="evidence" value="ECO:0007669"/>
    <property type="project" value="UniProtKB-KW"/>
</dbReference>
<dbReference type="PANTHER" id="PTHR10903">
    <property type="entry name" value="GTPASE, IMAP FAMILY MEMBER-RELATED"/>
    <property type="match status" value="1"/>
</dbReference>
<dbReference type="PROSITE" id="PS51720">
    <property type="entry name" value="G_AIG1"/>
    <property type="match status" value="1"/>
</dbReference>
<evidence type="ECO:0000256" key="2">
    <source>
        <dbReference type="ARBA" id="ARBA00022741"/>
    </source>
</evidence>
<dbReference type="SUPFAM" id="SSF52540">
    <property type="entry name" value="P-loop containing nucleoside triphosphate hydrolases"/>
    <property type="match status" value="1"/>
</dbReference>
<accession>A0A9J7X527</accession>
<name>A0A9J7X527_CYPCA</name>
<dbReference type="GeneTree" id="ENSGT01120000271858"/>
<keyword evidence="3" id="KW-0342">GTP-binding</keyword>
<dbReference type="Pfam" id="PF04548">
    <property type="entry name" value="AIG1"/>
    <property type="match status" value="1"/>
</dbReference>